<gene>
    <name evidence="3" type="ORF">AVDCRST_MAG28-201</name>
</gene>
<dbReference type="PANTHER" id="PTHR14969">
    <property type="entry name" value="SPHINGOSINE-1-PHOSPHATE PHOSPHOHYDROLASE"/>
    <property type="match status" value="1"/>
</dbReference>
<dbReference type="Gene3D" id="1.20.144.10">
    <property type="entry name" value="Phosphatidic acid phosphatase type 2/haloperoxidase"/>
    <property type="match status" value="2"/>
</dbReference>
<feature type="transmembrane region" description="Helical" evidence="1">
    <location>
        <begin position="32"/>
        <end position="55"/>
    </location>
</feature>
<accession>A0A6J4QLJ8</accession>
<feature type="transmembrane region" description="Helical" evidence="1">
    <location>
        <begin position="191"/>
        <end position="212"/>
    </location>
</feature>
<dbReference type="InterPro" id="IPR000326">
    <property type="entry name" value="PAP2/HPO"/>
</dbReference>
<feature type="domain" description="Phosphatidic acid phosphatase type 2/haloperoxidase" evidence="2">
    <location>
        <begin position="122"/>
        <end position="233"/>
    </location>
</feature>
<dbReference type="InterPro" id="IPR036938">
    <property type="entry name" value="PAP2/HPO_sf"/>
</dbReference>
<keyword evidence="1" id="KW-0472">Membrane</keyword>
<evidence type="ECO:0000256" key="1">
    <source>
        <dbReference type="SAM" id="Phobius"/>
    </source>
</evidence>
<feature type="transmembrane region" description="Helical" evidence="1">
    <location>
        <begin position="162"/>
        <end position="184"/>
    </location>
</feature>
<sequence length="254" mass="28256">MARRVEPRGKLLSMLSKELLRKEINIRLSRRLVLSLSVGLALGLLLSVGVIALFAKIVEDVVEGESRRFDRTILLWINEHSPAWIDGPMRVITALGYYWAVLPLLVIAAYAFYLKGRKISAALLAVSTLGGLVLTTTLKYLFQRSRPELFDSGYEASFYSFPSAHATAAVGFYGTLALLVAWRLTGFRRWAVAAAGVAVVLLIGFSRLYLGVHYPTDVIAGFLAAPLWVITVGFSYFLWRTFRRRPSGKIEGEN</sequence>
<dbReference type="AlphaFoldDB" id="A0A6J4QLJ8"/>
<feature type="transmembrane region" description="Helical" evidence="1">
    <location>
        <begin position="218"/>
        <end position="239"/>
    </location>
</feature>
<dbReference type="CDD" id="cd03392">
    <property type="entry name" value="PAP2_like_2"/>
    <property type="match status" value="1"/>
</dbReference>
<dbReference type="PANTHER" id="PTHR14969:SF13">
    <property type="entry name" value="AT30094P"/>
    <property type="match status" value="1"/>
</dbReference>
<dbReference type="Pfam" id="PF01569">
    <property type="entry name" value="PAP2"/>
    <property type="match status" value="1"/>
</dbReference>
<dbReference type="SMART" id="SM00014">
    <property type="entry name" value="acidPPc"/>
    <property type="match status" value="1"/>
</dbReference>
<feature type="transmembrane region" description="Helical" evidence="1">
    <location>
        <begin position="96"/>
        <end position="114"/>
    </location>
</feature>
<feature type="transmembrane region" description="Helical" evidence="1">
    <location>
        <begin position="121"/>
        <end position="142"/>
    </location>
</feature>
<evidence type="ECO:0000259" key="2">
    <source>
        <dbReference type="SMART" id="SM00014"/>
    </source>
</evidence>
<dbReference type="EMBL" id="CADCVE010000008">
    <property type="protein sequence ID" value="CAA9440652.1"/>
    <property type="molecule type" value="Genomic_DNA"/>
</dbReference>
<evidence type="ECO:0000313" key="3">
    <source>
        <dbReference type="EMBL" id="CAA9440652.1"/>
    </source>
</evidence>
<protein>
    <recommendedName>
        <fullName evidence="2">Phosphatidic acid phosphatase type 2/haloperoxidase domain-containing protein</fullName>
    </recommendedName>
</protein>
<dbReference type="SUPFAM" id="SSF48317">
    <property type="entry name" value="Acid phosphatase/Vanadium-dependent haloperoxidase"/>
    <property type="match status" value="1"/>
</dbReference>
<keyword evidence="1" id="KW-1133">Transmembrane helix</keyword>
<organism evidence="3">
    <name type="scientific">uncultured Rubrobacteraceae bacterium</name>
    <dbReference type="NCBI Taxonomy" id="349277"/>
    <lineage>
        <taxon>Bacteria</taxon>
        <taxon>Bacillati</taxon>
        <taxon>Actinomycetota</taxon>
        <taxon>Rubrobacteria</taxon>
        <taxon>Rubrobacterales</taxon>
        <taxon>Rubrobacteraceae</taxon>
        <taxon>environmental samples</taxon>
    </lineage>
</organism>
<keyword evidence="1" id="KW-0812">Transmembrane</keyword>
<reference evidence="3" key="1">
    <citation type="submission" date="2020-02" db="EMBL/GenBank/DDBJ databases">
        <authorList>
            <person name="Meier V. D."/>
        </authorList>
    </citation>
    <scope>NUCLEOTIDE SEQUENCE</scope>
    <source>
        <strain evidence="3">AVDCRST_MAG28</strain>
    </source>
</reference>
<name>A0A6J4QLJ8_9ACTN</name>
<proteinExistence type="predicted"/>